<evidence type="ECO:0000313" key="2">
    <source>
        <dbReference type="Proteomes" id="UP000570361"/>
    </source>
</evidence>
<dbReference type="EMBL" id="JACHXK010000002">
    <property type="protein sequence ID" value="MBB3109128.1"/>
    <property type="molecule type" value="Genomic_DNA"/>
</dbReference>
<name>A0A7W5AUQ0_9BACL</name>
<proteinExistence type="predicted"/>
<dbReference type="RefSeq" id="WP_183597919.1">
    <property type="nucleotide sequence ID" value="NZ_JACHXK010000002.1"/>
</dbReference>
<sequence length="348" mass="38747">MNLHSARQAAQNWVHQEAVKLDGYMGAYYAGSTIGLPDEAALPVGSDVDIMVVLRTSVPAVKLGKFRYEGVLLEVTYLEWGQLADVTGILSSYHLAGSFRLNTIIHDPSGELTKVQEAVARQWTERSWVERRCEEARLRAESVLQSIQPSSSWPQQVMGWLFGTGVLTHVLLVADLRNPTVRLRYVAVRQVLERHGYAALYEGLLDLLGCRTMTPERAGAQVEALEDTFDAAVKAAKTPFFFSSDISSAARPIAIDGSYELIKAGDHREAIFWITATFARCHLILEADAPELVLRYRPPFDALLADLGIQSSEELLRRAQQALSFIPIIETAAEQIMNANPDIKQRRR</sequence>
<evidence type="ECO:0000313" key="1">
    <source>
        <dbReference type="EMBL" id="MBB3109128.1"/>
    </source>
</evidence>
<keyword evidence="2" id="KW-1185">Reference proteome</keyword>
<protein>
    <recommendedName>
        <fullName evidence="3">Polymerase nucleotidyl transferase domain-containing protein</fullName>
    </recommendedName>
</protein>
<organism evidence="1 2">
    <name type="scientific">Paenibacillus phyllosphaerae</name>
    <dbReference type="NCBI Taxonomy" id="274593"/>
    <lineage>
        <taxon>Bacteria</taxon>
        <taxon>Bacillati</taxon>
        <taxon>Bacillota</taxon>
        <taxon>Bacilli</taxon>
        <taxon>Bacillales</taxon>
        <taxon>Paenibacillaceae</taxon>
        <taxon>Paenibacillus</taxon>
    </lineage>
</organism>
<comment type="caution">
    <text evidence="1">The sequence shown here is derived from an EMBL/GenBank/DDBJ whole genome shotgun (WGS) entry which is preliminary data.</text>
</comment>
<gene>
    <name evidence="1" type="ORF">FHS18_001180</name>
</gene>
<accession>A0A7W5AUQ0</accession>
<evidence type="ECO:0008006" key="3">
    <source>
        <dbReference type="Google" id="ProtNLM"/>
    </source>
</evidence>
<dbReference type="Proteomes" id="UP000570361">
    <property type="component" value="Unassembled WGS sequence"/>
</dbReference>
<dbReference type="AlphaFoldDB" id="A0A7W5AUQ0"/>
<reference evidence="1 2" key="1">
    <citation type="submission" date="2020-08" db="EMBL/GenBank/DDBJ databases">
        <title>Genomic Encyclopedia of Type Strains, Phase III (KMG-III): the genomes of soil and plant-associated and newly described type strains.</title>
        <authorList>
            <person name="Whitman W."/>
        </authorList>
    </citation>
    <scope>NUCLEOTIDE SEQUENCE [LARGE SCALE GENOMIC DNA]</scope>
    <source>
        <strain evidence="1 2">CECT 5862</strain>
    </source>
</reference>